<sequence>MTTTYRTQNPATGELVEEFPYVSDNEIQQTLASAASAYRIWSAMPMAERGKILVKLADLFEERAEELAAQATLEMGKNTREAIGEVQYCARIIRYYATEGERLAADQELKNIDGQTAILRRRPIGTILGIMPWNFPYYQVIRFAAPNLMLGNTVILKHAEICAGTALKIQELMREAGVIEGAYINVFATHDQVSTIIADPRIQGVSLTGSERAGSAVAEQAGRHLKKAVLELGGSDPYIVLDSADVATSARRALFSRLSNSGQTCTSNKRIIVMDDIYDEFVAELTKLASELTPGNPSDANRSEYAPLSSEAAAIGLMEQIEDARKAGATVHVGGQRPDLPGYYVAPTVLTDVPETARAYSEELFGPVVMIYRVHTEGEAIELANSSSYGLGGAVFSADEARAQAVADRLEVGMVHINAFNVGGEDLPFGGVKRSGFGRELGPLGMDEFVNKQLITVNTPR</sequence>
<comment type="similarity">
    <text evidence="1">Belongs to the aldehyde dehydrogenase family.</text>
</comment>
<dbReference type="RefSeq" id="WP_043057021.1">
    <property type="nucleotide sequence ID" value="NZ_LXEY01000011.1"/>
</dbReference>
<dbReference type="EMBL" id="LXEY01000011">
    <property type="protein sequence ID" value="OAV62552.1"/>
    <property type="molecule type" value="Genomic_DNA"/>
</dbReference>
<evidence type="ECO:0000256" key="1">
    <source>
        <dbReference type="ARBA" id="ARBA00009986"/>
    </source>
</evidence>
<dbReference type="Gene3D" id="3.40.605.10">
    <property type="entry name" value="Aldehyde Dehydrogenase, Chain A, domain 1"/>
    <property type="match status" value="1"/>
</dbReference>
<dbReference type="STRING" id="1837282.A6F49_06325"/>
<accession>A0A1B7M1T4</accession>
<evidence type="ECO:0000313" key="5">
    <source>
        <dbReference type="EMBL" id="OAV62552.1"/>
    </source>
</evidence>
<evidence type="ECO:0000256" key="2">
    <source>
        <dbReference type="ARBA" id="ARBA00022857"/>
    </source>
</evidence>
<dbReference type="Proteomes" id="UP000078292">
    <property type="component" value="Unassembled WGS sequence"/>
</dbReference>
<keyword evidence="2" id="KW-0521">NADP</keyword>
<gene>
    <name evidence="5" type="ORF">A6F49_06325</name>
</gene>
<keyword evidence="6" id="KW-1185">Reference proteome</keyword>
<dbReference type="AlphaFoldDB" id="A0A1B7M1T4"/>
<reference evidence="5 6" key="1">
    <citation type="submission" date="2016-04" db="EMBL/GenBank/DDBJ databases">
        <title>First whole genome shotgun sequence of the bacterium Enteractinococcus sp. strain UASWS1574.</title>
        <authorList>
            <person name="Crovadore J."/>
            <person name="Chablais R."/>
            <person name="Lefort F."/>
        </authorList>
    </citation>
    <scope>NUCLEOTIDE SEQUENCE [LARGE SCALE GENOMIC DNA]</scope>
    <source>
        <strain evidence="5 6">UASWS1574</strain>
    </source>
</reference>
<dbReference type="OrthoDB" id="6882680at2"/>
<dbReference type="InterPro" id="IPR015590">
    <property type="entry name" value="Aldehyde_DH_dom"/>
</dbReference>
<dbReference type="InterPro" id="IPR016163">
    <property type="entry name" value="Ald_DH_C"/>
</dbReference>
<name>A0A1B7M1T4_9MICC</name>
<dbReference type="SUPFAM" id="SSF53720">
    <property type="entry name" value="ALDH-like"/>
    <property type="match status" value="1"/>
</dbReference>
<dbReference type="FunFam" id="3.40.309.10:FF:000009">
    <property type="entry name" value="Aldehyde dehydrogenase A"/>
    <property type="match status" value="1"/>
</dbReference>
<dbReference type="Gene3D" id="3.40.309.10">
    <property type="entry name" value="Aldehyde Dehydrogenase, Chain A, domain 2"/>
    <property type="match status" value="1"/>
</dbReference>
<dbReference type="GO" id="GO:0004030">
    <property type="term" value="F:aldehyde dehydrogenase [NAD(P)+] activity"/>
    <property type="evidence" value="ECO:0007669"/>
    <property type="project" value="InterPro"/>
</dbReference>
<dbReference type="InterPro" id="IPR044148">
    <property type="entry name" value="ALDH_GabD1-like"/>
</dbReference>
<dbReference type="InterPro" id="IPR016162">
    <property type="entry name" value="Ald_DH_N"/>
</dbReference>
<dbReference type="InterPro" id="IPR047110">
    <property type="entry name" value="GABD/Sad-like"/>
</dbReference>
<evidence type="ECO:0000313" key="6">
    <source>
        <dbReference type="Proteomes" id="UP000078292"/>
    </source>
</evidence>
<dbReference type="PANTHER" id="PTHR43217">
    <property type="entry name" value="SUCCINATE SEMIALDEHYDE DEHYDROGENASE [NAD(P)+] SAD"/>
    <property type="match status" value="1"/>
</dbReference>
<protein>
    <submittedName>
        <fullName evidence="5">Succinate-semialdehyde dehydrogenase</fullName>
    </submittedName>
</protein>
<dbReference type="PANTHER" id="PTHR43217:SF2">
    <property type="entry name" value="SUCCINATE-SEMIALDEHYDE DEHYDROGENASE [NADP(+)]"/>
    <property type="match status" value="1"/>
</dbReference>
<dbReference type="Pfam" id="PF00171">
    <property type="entry name" value="Aldedh"/>
    <property type="match status" value="1"/>
</dbReference>
<dbReference type="CDD" id="cd07100">
    <property type="entry name" value="ALDH_SSADH1_GabD1"/>
    <property type="match status" value="1"/>
</dbReference>
<feature type="domain" description="Aldehyde dehydrogenase" evidence="4">
    <location>
        <begin position="4"/>
        <end position="453"/>
    </location>
</feature>
<dbReference type="GO" id="GO:0004777">
    <property type="term" value="F:succinate-semialdehyde dehydrogenase (NAD+) activity"/>
    <property type="evidence" value="ECO:0007669"/>
    <property type="project" value="TreeGrafter"/>
</dbReference>
<proteinExistence type="inferred from homology"/>
<keyword evidence="3" id="KW-0560">Oxidoreductase</keyword>
<evidence type="ECO:0000259" key="4">
    <source>
        <dbReference type="Pfam" id="PF00171"/>
    </source>
</evidence>
<comment type="caution">
    <text evidence="5">The sequence shown here is derived from an EMBL/GenBank/DDBJ whole genome shotgun (WGS) entry which is preliminary data.</text>
</comment>
<evidence type="ECO:0000256" key="3">
    <source>
        <dbReference type="ARBA" id="ARBA00023002"/>
    </source>
</evidence>
<dbReference type="InterPro" id="IPR016161">
    <property type="entry name" value="Ald_DH/histidinol_DH"/>
</dbReference>
<organism evidence="5 6">
    <name type="scientific">Enteractinococcus helveticum</name>
    <dbReference type="NCBI Taxonomy" id="1837282"/>
    <lineage>
        <taxon>Bacteria</taxon>
        <taxon>Bacillati</taxon>
        <taxon>Actinomycetota</taxon>
        <taxon>Actinomycetes</taxon>
        <taxon>Micrococcales</taxon>
        <taxon>Micrococcaceae</taxon>
    </lineage>
</organism>
<dbReference type="FunFam" id="3.40.605.10:FF:000012">
    <property type="entry name" value="NAD-dependent succinate-semialdehyde dehydrogenase"/>
    <property type="match status" value="1"/>
</dbReference>